<reference evidence="8 9" key="1">
    <citation type="submission" date="2020-04" db="EMBL/GenBank/DDBJ databases">
        <title>Ramlibacter sp. G-1-2-2 isolated from soil.</title>
        <authorList>
            <person name="Dahal R.H."/>
        </authorList>
    </citation>
    <scope>NUCLEOTIDE SEQUENCE [LARGE SCALE GENOMIC DNA]</scope>
    <source>
        <strain evidence="8 9">G-1-2-2</strain>
    </source>
</reference>
<feature type="transmembrane region" description="Helical" evidence="7">
    <location>
        <begin position="123"/>
        <end position="144"/>
    </location>
</feature>
<dbReference type="AlphaFoldDB" id="A0A848HKL9"/>
<accession>A0A848HKL9</accession>
<organism evidence="8 9">
    <name type="scientific">Ramlibacter agri</name>
    <dbReference type="NCBI Taxonomy" id="2728837"/>
    <lineage>
        <taxon>Bacteria</taxon>
        <taxon>Pseudomonadati</taxon>
        <taxon>Pseudomonadota</taxon>
        <taxon>Betaproteobacteria</taxon>
        <taxon>Burkholderiales</taxon>
        <taxon>Comamonadaceae</taxon>
        <taxon>Ramlibacter</taxon>
    </lineage>
</organism>
<sequence length="424" mass="45344">MGTRAGSPSIQRGARLQVLLLTLGRVRPAGSLDLQEPTTAPSTTTPGYTLWQLLKYMLGLGTWGFGGPVALAGYMYRDLVERRQWITEADYKEGLAIAQLMPGPLAAQLAIYLGYVHYRIRGATLVGLAFVLPSFFMVVALGALYRAYGGLSWMQAVFYGVGAAVIGIIAMSAWKLTTRNIGHDKLLWLVFVASAVTTVVTQSEALWLFLGAGVLVWLVRARPRLGSAGTLPSVALPWFALDAIDWHKLAQIGAYFAYAGTFVFGSGLAIVPFLYAGVVKEYAWLTDRQFVDAVAVAMITPGPVVITTGFIGFLVAGFWGAVVAAVATFLPCYLLTILPAPYFKRHGKRPGLVAFIDGVTAAAIGAIAGAVIVIAQRSIVDWLTALLAIATAGVLWKFKKVQEPVLVLAAALIGLAAYPFLPHP</sequence>
<dbReference type="InterPro" id="IPR014047">
    <property type="entry name" value="Chr_Tranpt_l_chain"/>
</dbReference>
<evidence type="ECO:0000256" key="1">
    <source>
        <dbReference type="ARBA" id="ARBA00004651"/>
    </source>
</evidence>
<feature type="transmembrane region" description="Helical" evidence="7">
    <location>
        <begin position="156"/>
        <end position="174"/>
    </location>
</feature>
<evidence type="ECO:0000256" key="7">
    <source>
        <dbReference type="SAM" id="Phobius"/>
    </source>
</evidence>
<evidence type="ECO:0000313" key="8">
    <source>
        <dbReference type="EMBL" id="NML48278.1"/>
    </source>
</evidence>
<dbReference type="NCBIfam" id="TIGR00937">
    <property type="entry name" value="2A51"/>
    <property type="match status" value="1"/>
</dbReference>
<dbReference type="Proteomes" id="UP000541185">
    <property type="component" value="Unassembled WGS sequence"/>
</dbReference>
<dbReference type="GO" id="GO:0005886">
    <property type="term" value="C:plasma membrane"/>
    <property type="evidence" value="ECO:0007669"/>
    <property type="project" value="UniProtKB-SubCell"/>
</dbReference>
<gene>
    <name evidence="8" type="ORF">HHL11_31305</name>
</gene>
<keyword evidence="6 7" id="KW-0472">Membrane</keyword>
<feature type="transmembrane region" description="Helical" evidence="7">
    <location>
        <begin position="318"/>
        <end position="340"/>
    </location>
</feature>
<evidence type="ECO:0000256" key="3">
    <source>
        <dbReference type="ARBA" id="ARBA00022475"/>
    </source>
</evidence>
<evidence type="ECO:0000256" key="6">
    <source>
        <dbReference type="ARBA" id="ARBA00023136"/>
    </source>
</evidence>
<keyword evidence="3" id="KW-1003">Cell membrane</keyword>
<feature type="transmembrane region" description="Helical" evidence="7">
    <location>
        <begin position="352"/>
        <end position="373"/>
    </location>
</feature>
<comment type="subcellular location">
    <subcellularLocation>
        <location evidence="1">Cell membrane</location>
        <topology evidence="1">Multi-pass membrane protein</topology>
    </subcellularLocation>
</comment>
<feature type="transmembrane region" description="Helical" evidence="7">
    <location>
        <begin position="56"/>
        <end position="76"/>
    </location>
</feature>
<name>A0A848HKL9_9BURK</name>
<comment type="caution">
    <text evidence="8">The sequence shown here is derived from an EMBL/GenBank/DDBJ whole genome shotgun (WGS) entry which is preliminary data.</text>
</comment>
<evidence type="ECO:0000256" key="2">
    <source>
        <dbReference type="ARBA" id="ARBA00005262"/>
    </source>
</evidence>
<evidence type="ECO:0000256" key="5">
    <source>
        <dbReference type="ARBA" id="ARBA00022989"/>
    </source>
</evidence>
<feature type="transmembrane region" description="Helical" evidence="7">
    <location>
        <begin position="405"/>
        <end position="421"/>
    </location>
</feature>
<evidence type="ECO:0000256" key="4">
    <source>
        <dbReference type="ARBA" id="ARBA00022692"/>
    </source>
</evidence>
<dbReference type="PANTHER" id="PTHR33567:SF3">
    <property type="entry name" value="CHROMATE ION TRANSPORTER (EUROFUNG)"/>
    <property type="match status" value="1"/>
</dbReference>
<protein>
    <submittedName>
        <fullName evidence="8">Chromate transporter</fullName>
    </submittedName>
</protein>
<dbReference type="GO" id="GO:0015109">
    <property type="term" value="F:chromate transmembrane transporter activity"/>
    <property type="evidence" value="ECO:0007669"/>
    <property type="project" value="InterPro"/>
</dbReference>
<dbReference type="InterPro" id="IPR003370">
    <property type="entry name" value="Chromate_transpt"/>
</dbReference>
<feature type="transmembrane region" description="Helical" evidence="7">
    <location>
        <begin position="186"/>
        <end position="219"/>
    </location>
</feature>
<feature type="transmembrane region" description="Helical" evidence="7">
    <location>
        <begin position="290"/>
        <end position="312"/>
    </location>
</feature>
<keyword evidence="5 7" id="KW-1133">Transmembrane helix</keyword>
<keyword evidence="4 7" id="KW-0812">Transmembrane</keyword>
<proteinExistence type="inferred from homology"/>
<comment type="similarity">
    <text evidence="2">Belongs to the chromate ion transporter (CHR) (TC 2.A.51) family.</text>
</comment>
<dbReference type="PANTHER" id="PTHR33567">
    <property type="entry name" value="CHROMATE ION TRANSPORTER (EUROFUNG)"/>
    <property type="match status" value="1"/>
</dbReference>
<feature type="transmembrane region" description="Helical" evidence="7">
    <location>
        <begin position="96"/>
        <end position="116"/>
    </location>
</feature>
<feature type="transmembrane region" description="Helical" evidence="7">
    <location>
        <begin position="255"/>
        <end position="278"/>
    </location>
</feature>
<dbReference type="PIRSF" id="PIRSF004810">
    <property type="entry name" value="ChrA"/>
    <property type="match status" value="1"/>
</dbReference>
<dbReference type="Pfam" id="PF02417">
    <property type="entry name" value="Chromate_transp"/>
    <property type="match status" value="2"/>
</dbReference>
<evidence type="ECO:0000313" key="9">
    <source>
        <dbReference type="Proteomes" id="UP000541185"/>
    </source>
</evidence>
<dbReference type="EMBL" id="JABBFX010000004">
    <property type="protein sequence ID" value="NML48278.1"/>
    <property type="molecule type" value="Genomic_DNA"/>
</dbReference>
<keyword evidence="9" id="KW-1185">Reference proteome</keyword>
<feature type="transmembrane region" description="Helical" evidence="7">
    <location>
        <begin position="379"/>
        <end position="398"/>
    </location>
</feature>